<evidence type="ECO:0000256" key="9">
    <source>
        <dbReference type="SAM" id="Phobius"/>
    </source>
</evidence>
<feature type="transmembrane region" description="Helical" evidence="9">
    <location>
        <begin position="1084"/>
        <end position="1111"/>
    </location>
</feature>
<keyword evidence="8" id="KW-0804">Transcription</keyword>
<keyword evidence="2" id="KW-1003">Cell membrane</keyword>
<feature type="transmembrane region" description="Helical" evidence="9">
    <location>
        <begin position="428"/>
        <end position="452"/>
    </location>
</feature>
<feature type="transmembrane region" description="Helical" evidence="9">
    <location>
        <begin position="217"/>
        <end position="241"/>
    </location>
</feature>
<dbReference type="InterPro" id="IPR009057">
    <property type="entry name" value="Homeodomain-like_sf"/>
</dbReference>
<comment type="subcellular location">
    <subcellularLocation>
        <location evidence="1">Cell membrane</location>
        <topology evidence="1">Multi-pass membrane protein</topology>
    </subcellularLocation>
</comment>
<dbReference type="Gene3D" id="1.10.10.60">
    <property type="entry name" value="Homeodomain-like"/>
    <property type="match status" value="2"/>
</dbReference>
<evidence type="ECO:0000313" key="11">
    <source>
        <dbReference type="EMBL" id="SDH55928.1"/>
    </source>
</evidence>
<organism evidence="11 12">
    <name type="scientific">Mucilaginibacter gossypii</name>
    <dbReference type="NCBI Taxonomy" id="551996"/>
    <lineage>
        <taxon>Bacteria</taxon>
        <taxon>Pseudomonadati</taxon>
        <taxon>Bacteroidota</taxon>
        <taxon>Sphingobacteriia</taxon>
        <taxon>Sphingobacteriales</taxon>
        <taxon>Sphingobacteriaceae</taxon>
        <taxon>Mucilaginibacter</taxon>
    </lineage>
</organism>
<dbReference type="InterPro" id="IPR050250">
    <property type="entry name" value="Macrolide_Exporter_MacB"/>
</dbReference>
<evidence type="ECO:0000256" key="6">
    <source>
        <dbReference type="ARBA" id="ARBA00023125"/>
    </source>
</evidence>
<dbReference type="PROSITE" id="PS01124">
    <property type="entry name" value="HTH_ARAC_FAMILY_2"/>
    <property type="match status" value="1"/>
</dbReference>
<evidence type="ECO:0000256" key="1">
    <source>
        <dbReference type="ARBA" id="ARBA00004651"/>
    </source>
</evidence>
<keyword evidence="4 9" id="KW-1133">Transmembrane helix</keyword>
<dbReference type="PANTHER" id="PTHR30572:SF18">
    <property type="entry name" value="ABC-TYPE MACROLIDE FAMILY EXPORT SYSTEM PERMEASE COMPONENT 2"/>
    <property type="match status" value="1"/>
</dbReference>
<dbReference type="STRING" id="551996.SAMN05192573_110198"/>
<dbReference type="GO" id="GO:0022857">
    <property type="term" value="F:transmembrane transporter activity"/>
    <property type="evidence" value="ECO:0007669"/>
    <property type="project" value="TreeGrafter"/>
</dbReference>
<dbReference type="PANTHER" id="PTHR30572">
    <property type="entry name" value="MEMBRANE COMPONENT OF TRANSPORTER-RELATED"/>
    <property type="match status" value="1"/>
</dbReference>
<feature type="transmembrane region" description="Helical" evidence="9">
    <location>
        <begin position="790"/>
        <end position="814"/>
    </location>
</feature>
<feature type="transmembrane region" description="Helical" evidence="9">
    <location>
        <begin position="1171"/>
        <end position="1196"/>
    </location>
</feature>
<feature type="transmembrane region" description="Helical" evidence="9">
    <location>
        <begin position="835"/>
        <end position="858"/>
    </location>
</feature>
<dbReference type="Pfam" id="PF02687">
    <property type="entry name" value="FtsX"/>
    <property type="match status" value="2"/>
</dbReference>
<evidence type="ECO:0000256" key="7">
    <source>
        <dbReference type="ARBA" id="ARBA00023136"/>
    </source>
</evidence>
<dbReference type="InterPro" id="IPR018060">
    <property type="entry name" value="HTH_AraC"/>
</dbReference>
<evidence type="ECO:0000256" key="3">
    <source>
        <dbReference type="ARBA" id="ARBA00022692"/>
    </source>
</evidence>
<evidence type="ECO:0000259" key="10">
    <source>
        <dbReference type="PROSITE" id="PS01124"/>
    </source>
</evidence>
<dbReference type="SUPFAM" id="SSF46689">
    <property type="entry name" value="Homeodomain-like"/>
    <property type="match status" value="1"/>
</dbReference>
<feature type="transmembrane region" description="Helical" evidence="9">
    <location>
        <begin position="744"/>
        <end position="770"/>
    </location>
</feature>
<feature type="transmembrane region" description="Helical" evidence="9">
    <location>
        <begin position="693"/>
        <end position="713"/>
    </location>
</feature>
<protein>
    <submittedName>
        <fullName evidence="11">AraC-type DNA-binding protein</fullName>
    </submittedName>
</protein>
<evidence type="ECO:0000313" key="12">
    <source>
        <dbReference type="Proteomes" id="UP000199705"/>
    </source>
</evidence>
<dbReference type="GO" id="GO:0043565">
    <property type="term" value="F:sequence-specific DNA binding"/>
    <property type="evidence" value="ECO:0007669"/>
    <property type="project" value="InterPro"/>
</dbReference>
<dbReference type="GO" id="GO:0003700">
    <property type="term" value="F:DNA-binding transcription factor activity"/>
    <property type="evidence" value="ECO:0007669"/>
    <property type="project" value="InterPro"/>
</dbReference>
<keyword evidence="5" id="KW-0805">Transcription regulation</keyword>
<feature type="transmembrane region" description="Helical" evidence="9">
    <location>
        <begin position="13"/>
        <end position="31"/>
    </location>
</feature>
<dbReference type="AlphaFoldDB" id="A0A1G8DDZ0"/>
<name>A0A1G8DDZ0_9SPHI</name>
<feature type="domain" description="HTH araC/xylS-type" evidence="10">
    <location>
        <begin position="274"/>
        <end position="372"/>
    </location>
</feature>
<gene>
    <name evidence="11" type="ORF">SAMN05192573_110198</name>
</gene>
<keyword evidence="3 9" id="KW-0812">Transmembrane</keyword>
<dbReference type="Pfam" id="PF12833">
    <property type="entry name" value="HTH_18"/>
    <property type="match status" value="1"/>
</dbReference>
<evidence type="ECO:0000256" key="5">
    <source>
        <dbReference type="ARBA" id="ARBA00023015"/>
    </source>
</evidence>
<reference evidence="12" key="1">
    <citation type="submission" date="2016-10" db="EMBL/GenBank/DDBJ databases">
        <authorList>
            <person name="Varghese N."/>
            <person name="Submissions S."/>
        </authorList>
    </citation>
    <scope>NUCLEOTIDE SEQUENCE [LARGE SCALE GENOMIC DNA]</scope>
    <source>
        <strain evidence="12">Gh-67</strain>
    </source>
</reference>
<proteinExistence type="predicted"/>
<dbReference type="InterPro" id="IPR018062">
    <property type="entry name" value="HTH_AraC-typ_CS"/>
</dbReference>
<keyword evidence="7 9" id="KW-0472">Membrane</keyword>
<dbReference type="PROSITE" id="PS00041">
    <property type="entry name" value="HTH_ARAC_FAMILY_1"/>
    <property type="match status" value="1"/>
</dbReference>
<evidence type="ECO:0000256" key="2">
    <source>
        <dbReference type="ARBA" id="ARBA00022475"/>
    </source>
</evidence>
<accession>A0A1G8DDZ0</accession>
<feature type="transmembrane region" description="Helical" evidence="9">
    <location>
        <begin position="143"/>
        <end position="164"/>
    </location>
</feature>
<evidence type="ECO:0000256" key="8">
    <source>
        <dbReference type="ARBA" id="ARBA00023163"/>
    </source>
</evidence>
<evidence type="ECO:0000256" key="4">
    <source>
        <dbReference type="ARBA" id="ARBA00022989"/>
    </source>
</evidence>
<feature type="transmembrane region" description="Helical" evidence="9">
    <location>
        <begin position="43"/>
        <end position="68"/>
    </location>
</feature>
<feature type="transmembrane region" description="Helical" evidence="9">
    <location>
        <begin position="1123"/>
        <end position="1151"/>
    </location>
</feature>
<dbReference type="EMBL" id="FNCG01000010">
    <property type="protein sequence ID" value="SDH55928.1"/>
    <property type="molecule type" value="Genomic_DNA"/>
</dbReference>
<dbReference type="SMART" id="SM00342">
    <property type="entry name" value="HTH_ARAC"/>
    <property type="match status" value="1"/>
</dbReference>
<dbReference type="Pfam" id="PF12704">
    <property type="entry name" value="MacB_PCD"/>
    <property type="match status" value="2"/>
</dbReference>
<sequence length="1210" mass="136426">MNPYTFNISLYDLASTGTIFIGLNFSLLLWFGKGINRVANRLLAVAMITIVLWMVWALCADIGLATYFPRWNWLPLQFSLAFGPLIYFYVLKIVRPDRVFGWKDLLHSGPVLAEQFILLLEIKESLRTSEPIDDTLTFQQMSPVLHLAAFISVIVYLVLSFRLIENYYRGLKFNRWGDRYRLSLRWLHRWLNIFGVLWLLWIPFTAINYFYYHNARGIYACYPLYLLLTVAMIRITAVAFLKPEKEVPAHVPVLPKSGPSAALRKKGVWLRKAMLDDRLYHDPELSLTTLAEKLKIHPHELSRIINGTFGKNFNDFVNEYRIQEVTLKMQDTNYDRLTMLGIAFDSGFNSKSTFNRTFREITGKSPAAYKNDLKKGGPTYHLSPYSRSAAIISYQEAKPNWPTDKVNRNYMFKNYLKIGWRNLVRQRLYSFINISGLAVGLAVCMLISLYVAHEHSYDRFHKNADRIFRPFAETKINGNTINMDHMSYASGPIIKQTQPVVEDYMRTLHYFMPSVVINPSKPELKFTENKLLFADPGFFSFFSFKLLSGQASQVLSSPFSVVISQAMAAKYFGNENPVGKRLTIKTDSAYTYQVTGVAENCPSNSSIEYNFVASNSGLMKTRISDMFIGAPGIGGGAFDVYLLLKHRTDTAVLRRGLLAFDAGKERDPNIKFSLFPFLDQHLKRSHDNSNFKYLTIFPLVAILILLLALFNYMSLSTARATLRAKEIGVRKVSGASRKGIAMQFYVESAVFSTISFGIGCLLCLLCLLFKPVFFNILQLQIDYTFLLNPLTLSILFGLLVLTILIAGSYPSLVLSGFKPAITLKGKMSKQSGGIIIRKIFTTLQFSISVALIICGIVIDRQLYFFRHTETGVDRDNVIMIPTGSGLKSYAAFKRDVMSLPGISNVATSRYGMFGSYDIIGIGGNSKEESMMLRGLRVDKNFISILGLQWKYPPIQDNRLEAGSKVVINELAIEKLHLPLNPIGTIIDSGPEKLEVAGVVKNFNFGSLEDAVQPLGLFITADTARDWTLGSGGRYLFAKVQPRTNLPTLIGSIQNIFKKYDKDTLFDYTFMDDAFNAQYKAEDKLAAIFSVFTVITIILAAMGLFGLAAFTIEQRTKEIGIRKVLGASISSINSLLSIDFLKLILLSILLSSPVAWWAMHNWLQGFANRITIQWWMFGAAGLLAIIVAVLTVSYHAIRAAVTNPVQSLRSE</sequence>
<dbReference type="Proteomes" id="UP000199705">
    <property type="component" value="Unassembled WGS sequence"/>
</dbReference>
<dbReference type="RefSeq" id="WP_091170912.1">
    <property type="nucleotide sequence ID" value="NZ_FNCG01000010.1"/>
</dbReference>
<feature type="transmembrane region" description="Helical" evidence="9">
    <location>
        <begin position="190"/>
        <end position="211"/>
    </location>
</feature>
<keyword evidence="12" id="KW-1185">Reference proteome</keyword>
<dbReference type="InterPro" id="IPR003838">
    <property type="entry name" value="ABC3_permease_C"/>
</dbReference>
<dbReference type="GO" id="GO:0005886">
    <property type="term" value="C:plasma membrane"/>
    <property type="evidence" value="ECO:0007669"/>
    <property type="project" value="UniProtKB-SubCell"/>
</dbReference>
<feature type="transmembrane region" description="Helical" evidence="9">
    <location>
        <begin position="74"/>
        <end position="93"/>
    </location>
</feature>
<keyword evidence="6 11" id="KW-0238">DNA-binding</keyword>
<dbReference type="InterPro" id="IPR025857">
    <property type="entry name" value="MacB_PCD"/>
</dbReference>